<evidence type="ECO:0000313" key="2">
    <source>
        <dbReference type="EMBL" id="GGC91831.1"/>
    </source>
</evidence>
<keyword evidence="1" id="KW-0812">Transmembrane</keyword>
<dbReference type="Proteomes" id="UP000597301">
    <property type="component" value="Unassembled WGS sequence"/>
</dbReference>
<reference evidence="3" key="1">
    <citation type="journal article" date="2019" name="Int. J. Syst. Evol. Microbiol.">
        <title>The Global Catalogue of Microorganisms (GCM) 10K type strain sequencing project: providing services to taxonomists for standard genome sequencing and annotation.</title>
        <authorList>
            <consortium name="The Broad Institute Genomics Platform"/>
            <consortium name="The Broad Institute Genome Sequencing Center for Infectious Disease"/>
            <person name="Wu L."/>
            <person name="Ma J."/>
        </authorList>
    </citation>
    <scope>NUCLEOTIDE SEQUENCE [LARGE SCALE GENOMIC DNA]</scope>
    <source>
        <strain evidence="3">CGMCC 1.15122</strain>
    </source>
</reference>
<accession>A0ABQ1P7R8</accession>
<proteinExistence type="predicted"/>
<name>A0ABQ1P7R8_9GAMM</name>
<feature type="transmembrane region" description="Helical" evidence="1">
    <location>
        <begin position="37"/>
        <end position="60"/>
    </location>
</feature>
<comment type="caution">
    <text evidence="2">The sequence shown here is derived from an EMBL/GenBank/DDBJ whole genome shotgun (WGS) entry which is preliminary data.</text>
</comment>
<evidence type="ECO:0000313" key="3">
    <source>
        <dbReference type="Proteomes" id="UP000597301"/>
    </source>
</evidence>
<keyword evidence="1" id="KW-0472">Membrane</keyword>
<dbReference type="EMBL" id="BMHM01000004">
    <property type="protein sequence ID" value="GGC91831.1"/>
    <property type="molecule type" value="Genomic_DNA"/>
</dbReference>
<organism evidence="2 3">
    <name type="scientific">Vreelandella lutescens</name>
    <dbReference type="NCBI Taxonomy" id="1602943"/>
    <lineage>
        <taxon>Bacteria</taxon>
        <taxon>Pseudomonadati</taxon>
        <taxon>Pseudomonadota</taxon>
        <taxon>Gammaproteobacteria</taxon>
        <taxon>Oceanospirillales</taxon>
        <taxon>Halomonadaceae</taxon>
        <taxon>Vreelandella</taxon>
    </lineage>
</organism>
<protein>
    <submittedName>
        <fullName evidence="2">Uncharacterized protein</fullName>
    </submittedName>
</protein>
<gene>
    <name evidence="2" type="ORF">GCM10011382_22770</name>
</gene>
<keyword evidence="3" id="KW-1185">Reference proteome</keyword>
<sequence>MAKPLPLLPPPLVEVGGVGLPGLPVADALPLLADVDAAGVAVAVGLVSAAVAFASLGALVC</sequence>
<evidence type="ECO:0000256" key="1">
    <source>
        <dbReference type="SAM" id="Phobius"/>
    </source>
</evidence>
<keyword evidence="1" id="KW-1133">Transmembrane helix</keyword>